<comment type="caution">
    <text evidence="3">The sequence shown here is derived from an EMBL/GenBank/DDBJ whole genome shotgun (WGS) entry which is preliminary data.</text>
</comment>
<feature type="compositionally biased region" description="Basic and acidic residues" evidence="2">
    <location>
        <begin position="211"/>
        <end position="221"/>
    </location>
</feature>
<dbReference type="GO" id="GO:0005880">
    <property type="term" value="C:nuclear microtubule"/>
    <property type="evidence" value="ECO:0007669"/>
    <property type="project" value="TreeGrafter"/>
</dbReference>
<feature type="region of interest" description="Disordered" evidence="2">
    <location>
        <begin position="320"/>
        <end position="343"/>
    </location>
</feature>
<dbReference type="GO" id="GO:0005737">
    <property type="term" value="C:cytoplasm"/>
    <property type="evidence" value="ECO:0007669"/>
    <property type="project" value="TreeGrafter"/>
</dbReference>
<dbReference type="AlphaFoldDB" id="A0A5J9VZ03"/>
<dbReference type="PANTHER" id="PTHR31807:SF22">
    <property type="entry name" value="OS07G0115600 PROTEIN"/>
    <property type="match status" value="1"/>
</dbReference>
<proteinExistence type="inferred from homology"/>
<dbReference type="Proteomes" id="UP000324897">
    <property type="component" value="Chromosome 4"/>
</dbReference>
<dbReference type="InterPro" id="IPR007573">
    <property type="entry name" value="QWRF"/>
</dbReference>
<comment type="similarity">
    <text evidence="1">Belongs to the QWRF family.</text>
</comment>
<feature type="compositionally biased region" description="Low complexity" evidence="2">
    <location>
        <begin position="28"/>
        <end position="39"/>
    </location>
</feature>
<feature type="non-terminal residue" evidence="3">
    <location>
        <position position="1"/>
    </location>
</feature>
<feature type="compositionally biased region" description="Polar residues" evidence="2">
    <location>
        <begin position="67"/>
        <end position="81"/>
    </location>
</feature>
<dbReference type="GO" id="GO:0008017">
    <property type="term" value="F:microtubule binding"/>
    <property type="evidence" value="ECO:0007669"/>
    <property type="project" value="TreeGrafter"/>
</dbReference>
<name>A0A5J9VZ03_9POAL</name>
<dbReference type="Pfam" id="PF04484">
    <property type="entry name" value="QWRF"/>
    <property type="match status" value="1"/>
</dbReference>
<sequence>MVDTATAPPLKQLASRRPRSAVLSNTDSVSVSAVFSNANTGGGAGQPNKPKAKTVASRYLAPFSKPRSANSPAQPSVGATTSRRSGSPAPRRAASATERPNAVSAADAAAFSASAAATTRTLSVAFQSPTYCLDTSKARSVSPASATLSSPEKRKSSTAATSVRSKVSEGGQNTYRWPASGPSGHDAGAFAASLEHSASNHKRTAAAARPRAFDETPRRASVDGASANEYLRALPSSDTEDSASSGGSRDGLGSDRPASGPRPSPRSVMASSARFARDAVGTRSDRFAYPASVVASPSPVKKRSLFTGLLSSSPFSMLPLKKQPSPVGSAVRTTESPSRPRRSMELPGLALKLQGKACSLGSDMNVTQNKAEEEHQLKLLYNRHLQWRLANAQAAAARSSQRAAAEKTLIGAWITILRKSKSIADTKLQLQLFRNNCKLMAILRGQMVYLEEWSSLERVYANSFSGTAQALNATVLRLPVSEGAMADIQALKNAVGSAIDVMQRIGYSTISTGKCLGVPALQSCNSRTCSDGTVQRVAVHTSFNAREALQSPRAEDTNEPEKAWAFSVVFRLPSPFPN</sequence>
<feature type="compositionally biased region" description="Polar residues" evidence="2">
    <location>
        <begin position="138"/>
        <end position="150"/>
    </location>
</feature>
<dbReference type="Gramene" id="TVU40320">
    <property type="protein sequence ID" value="TVU40320"/>
    <property type="gene ID" value="EJB05_13778"/>
</dbReference>
<reference evidence="3 4" key="1">
    <citation type="journal article" date="2019" name="Sci. Rep.">
        <title>A high-quality genome of Eragrostis curvula grass provides insights into Poaceae evolution and supports new strategies to enhance forage quality.</title>
        <authorList>
            <person name="Carballo J."/>
            <person name="Santos B.A.C.M."/>
            <person name="Zappacosta D."/>
            <person name="Garbus I."/>
            <person name="Selva J.P."/>
            <person name="Gallo C.A."/>
            <person name="Diaz A."/>
            <person name="Albertini E."/>
            <person name="Caccamo M."/>
            <person name="Echenique V."/>
        </authorList>
    </citation>
    <scope>NUCLEOTIDE SEQUENCE [LARGE SCALE GENOMIC DNA]</scope>
    <source>
        <strain evidence="4">cv. Victoria</strain>
        <tissue evidence="3">Leaf</tissue>
    </source>
</reference>
<protein>
    <submittedName>
        <fullName evidence="3">Uncharacterized protein</fullName>
    </submittedName>
</protein>
<accession>A0A5J9VZ03</accession>
<dbReference type="GO" id="GO:0051225">
    <property type="term" value="P:spindle assembly"/>
    <property type="evidence" value="ECO:0007669"/>
    <property type="project" value="TreeGrafter"/>
</dbReference>
<feature type="compositionally biased region" description="Low complexity" evidence="2">
    <location>
        <begin position="82"/>
        <end position="101"/>
    </location>
</feature>
<dbReference type="EMBL" id="RWGY01000007">
    <property type="protein sequence ID" value="TVU40320.1"/>
    <property type="molecule type" value="Genomic_DNA"/>
</dbReference>
<feature type="compositionally biased region" description="Polar residues" evidence="2">
    <location>
        <begin position="157"/>
        <end position="175"/>
    </location>
</feature>
<evidence type="ECO:0000313" key="3">
    <source>
        <dbReference type="EMBL" id="TVU40320.1"/>
    </source>
</evidence>
<evidence type="ECO:0000256" key="1">
    <source>
        <dbReference type="ARBA" id="ARBA00010016"/>
    </source>
</evidence>
<feature type="region of interest" description="Disordered" evidence="2">
    <location>
        <begin position="135"/>
        <end position="276"/>
    </location>
</feature>
<keyword evidence="4" id="KW-1185">Reference proteome</keyword>
<evidence type="ECO:0000256" key="2">
    <source>
        <dbReference type="SAM" id="MobiDB-lite"/>
    </source>
</evidence>
<feature type="region of interest" description="Disordered" evidence="2">
    <location>
        <begin position="1"/>
        <end position="101"/>
    </location>
</feature>
<organism evidence="3 4">
    <name type="scientific">Eragrostis curvula</name>
    <name type="common">weeping love grass</name>
    <dbReference type="NCBI Taxonomy" id="38414"/>
    <lineage>
        <taxon>Eukaryota</taxon>
        <taxon>Viridiplantae</taxon>
        <taxon>Streptophyta</taxon>
        <taxon>Embryophyta</taxon>
        <taxon>Tracheophyta</taxon>
        <taxon>Spermatophyta</taxon>
        <taxon>Magnoliopsida</taxon>
        <taxon>Liliopsida</taxon>
        <taxon>Poales</taxon>
        <taxon>Poaceae</taxon>
        <taxon>PACMAD clade</taxon>
        <taxon>Chloridoideae</taxon>
        <taxon>Eragrostideae</taxon>
        <taxon>Eragrostidinae</taxon>
        <taxon>Eragrostis</taxon>
    </lineage>
</organism>
<dbReference type="PANTHER" id="PTHR31807">
    <property type="entry name" value="AUGMIN FAMILY MEMBER"/>
    <property type="match status" value="1"/>
</dbReference>
<dbReference type="OrthoDB" id="1924320at2759"/>
<gene>
    <name evidence="3" type="ORF">EJB05_13778</name>
</gene>
<evidence type="ECO:0000313" key="4">
    <source>
        <dbReference type="Proteomes" id="UP000324897"/>
    </source>
</evidence>
<feature type="compositionally biased region" description="Low complexity" evidence="2">
    <location>
        <begin position="254"/>
        <end position="267"/>
    </location>
</feature>